<evidence type="ECO:0000313" key="9">
    <source>
        <dbReference type="Proteomes" id="UP000298381"/>
    </source>
</evidence>
<dbReference type="NCBIfam" id="TIGR00225">
    <property type="entry name" value="prc"/>
    <property type="match status" value="1"/>
</dbReference>
<comment type="caution">
    <text evidence="8">The sequence shown here is derived from an EMBL/GenBank/DDBJ whole genome shotgun (WGS) entry which is preliminary data.</text>
</comment>
<evidence type="ECO:0000256" key="5">
    <source>
        <dbReference type="RuleBase" id="RU004404"/>
    </source>
</evidence>
<dbReference type="Gene3D" id="3.30.750.44">
    <property type="match status" value="1"/>
</dbReference>
<keyword evidence="4 5" id="KW-0720">Serine protease</keyword>
<dbReference type="OrthoDB" id="9812068at2"/>
<organism evidence="8 9">
    <name type="scientific">Soehngenia longivitae</name>
    <dbReference type="NCBI Taxonomy" id="2562294"/>
    <lineage>
        <taxon>Bacteria</taxon>
        <taxon>Bacillati</taxon>
        <taxon>Bacillota</taxon>
        <taxon>Tissierellia</taxon>
        <taxon>Tissierellales</taxon>
        <taxon>Tissierellaceae</taxon>
        <taxon>Soehngenia</taxon>
    </lineage>
</organism>
<dbReference type="PANTHER" id="PTHR32060:SF22">
    <property type="entry name" value="CARBOXYL-TERMINAL-PROCESSING PEPTIDASE 3, CHLOROPLASTIC"/>
    <property type="match status" value="1"/>
</dbReference>
<dbReference type="Gene3D" id="2.30.42.10">
    <property type="match status" value="1"/>
</dbReference>
<evidence type="ECO:0000256" key="1">
    <source>
        <dbReference type="ARBA" id="ARBA00009179"/>
    </source>
</evidence>
<dbReference type="GO" id="GO:0006508">
    <property type="term" value="P:proteolysis"/>
    <property type="evidence" value="ECO:0007669"/>
    <property type="project" value="UniProtKB-KW"/>
</dbReference>
<dbReference type="SUPFAM" id="SSF52096">
    <property type="entry name" value="ClpP/crotonase"/>
    <property type="match status" value="1"/>
</dbReference>
<feature type="domain" description="PDZ" evidence="7">
    <location>
        <begin position="85"/>
        <end position="163"/>
    </location>
</feature>
<dbReference type="GO" id="GO:0004175">
    <property type="term" value="F:endopeptidase activity"/>
    <property type="evidence" value="ECO:0007669"/>
    <property type="project" value="TreeGrafter"/>
</dbReference>
<keyword evidence="9" id="KW-1185">Reference proteome</keyword>
<dbReference type="SMART" id="SM00228">
    <property type="entry name" value="PDZ"/>
    <property type="match status" value="1"/>
</dbReference>
<dbReference type="AlphaFoldDB" id="A0A4Z0D945"/>
<dbReference type="GO" id="GO:0008236">
    <property type="term" value="F:serine-type peptidase activity"/>
    <property type="evidence" value="ECO:0007669"/>
    <property type="project" value="UniProtKB-KW"/>
</dbReference>
<keyword evidence="3 5" id="KW-0378">Hydrolase</keyword>
<dbReference type="Proteomes" id="UP000298381">
    <property type="component" value="Unassembled WGS sequence"/>
</dbReference>
<sequence>MILMKKKTNKILVLLLTLTLLLPSFSFAQTSVDYEYVDFIVEYINAYYIKDIDYETHQNNILKGLLQNLDPYSDYYSKEEYEEFINSLNQSFSGIGIVLKFEKNNVVIDRVLDDTPAKAQGLKAGDVIISVNYQKVEGLSLEEVTSLLRGKAGNIVRIEIKRENELKVIKVRREKIEISPVEYDVFKGVGYIKLNSFSDKASEKVKEALKYIDTVGTNKVILDLRDNPGGYLDEAVKVASLFVPKGPIVHIKDKYGNVQSHYSNLEESKYKLVVLVNEKSASASEIVAAAVKDTKAGYIIGTKTYGKGTVQNIVQLPKEDAIKLTVAEYFSPKWVKIDRVGVTPDLIVENETFDIQLEKAIDYLNN</sequence>
<gene>
    <name evidence="8" type="ORF">E4100_02385</name>
</gene>
<dbReference type="Pfam" id="PF00595">
    <property type="entry name" value="PDZ"/>
    <property type="match status" value="1"/>
</dbReference>
<evidence type="ECO:0000256" key="3">
    <source>
        <dbReference type="ARBA" id="ARBA00022801"/>
    </source>
</evidence>
<feature type="chain" id="PRO_5021499380" evidence="6">
    <location>
        <begin position="29"/>
        <end position="366"/>
    </location>
</feature>
<dbReference type="InterPro" id="IPR029045">
    <property type="entry name" value="ClpP/crotonase-like_dom_sf"/>
</dbReference>
<proteinExistence type="inferred from homology"/>
<name>A0A4Z0D945_9FIRM</name>
<dbReference type="InterPro" id="IPR001478">
    <property type="entry name" value="PDZ"/>
</dbReference>
<keyword evidence="2 5" id="KW-0645">Protease</keyword>
<dbReference type="InterPro" id="IPR004447">
    <property type="entry name" value="Peptidase_S41A"/>
</dbReference>
<keyword evidence="6" id="KW-0732">Signal</keyword>
<dbReference type="GO" id="GO:0007165">
    <property type="term" value="P:signal transduction"/>
    <property type="evidence" value="ECO:0007669"/>
    <property type="project" value="TreeGrafter"/>
</dbReference>
<protein>
    <submittedName>
        <fullName evidence="8">S41 family peptidase</fullName>
    </submittedName>
</protein>
<dbReference type="CDD" id="cd06782">
    <property type="entry name" value="cpPDZ_CPP-like"/>
    <property type="match status" value="1"/>
</dbReference>
<evidence type="ECO:0000313" key="8">
    <source>
        <dbReference type="EMBL" id="TFZ41446.1"/>
    </source>
</evidence>
<dbReference type="PANTHER" id="PTHR32060">
    <property type="entry name" value="TAIL-SPECIFIC PROTEASE"/>
    <property type="match status" value="1"/>
</dbReference>
<dbReference type="InterPro" id="IPR005151">
    <property type="entry name" value="Tail-specific_protease"/>
</dbReference>
<feature type="signal peptide" evidence="6">
    <location>
        <begin position="1"/>
        <end position="28"/>
    </location>
</feature>
<dbReference type="GO" id="GO:0030288">
    <property type="term" value="C:outer membrane-bounded periplasmic space"/>
    <property type="evidence" value="ECO:0007669"/>
    <property type="project" value="TreeGrafter"/>
</dbReference>
<dbReference type="PROSITE" id="PS50106">
    <property type="entry name" value="PDZ"/>
    <property type="match status" value="1"/>
</dbReference>
<evidence type="ECO:0000256" key="4">
    <source>
        <dbReference type="ARBA" id="ARBA00022825"/>
    </source>
</evidence>
<evidence type="ECO:0000256" key="6">
    <source>
        <dbReference type="SAM" id="SignalP"/>
    </source>
</evidence>
<dbReference type="SMART" id="SM00245">
    <property type="entry name" value="TSPc"/>
    <property type="match status" value="1"/>
</dbReference>
<dbReference type="EMBL" id="SRIB01000002">
    <property type="protein sequence ID" value="TFZ41446.1"/>
    <property type="molecule type" value="Genomic_DNA"/>
</dbReference>
<accession>A0A4Z0D945</accession>
<reference evidence="8 9" key="1">
    <citation type="submission" date="2019-03" db="EMBL/GenBank/DDBJ databases">
        <title>Draft genome sequence data and analysis of a Fermenting Bacterium, Soehngenia longevitae strain 1933PT, isolated from petroleum reservoir in Azerbaijan.</title>
        <authorList>
            <person name="Grouzdev D.S."/>
            <person name="Bidzhieva S.K."/>
            <person name="Sokolova D.S."/>
            <person name="Tourova T.P."/>
            <person name="Poltaraus A.B."/>
            <person name="Nazina T.N."/>
        </authorList>
    </citation>
    <scope>NUCLEOTIDE SEQUENCE [LARGE SCALE GENOMIC DNA]</scope>
    <source>
        <strain evidence="8 9">1933P</strain>
    </source>
</reference>
<evidence type="ECO:0000259" key="7">
    <source>
        <dbReference type="PROSITE" id="PS50106"/>
    </source>
</evidence>
<dbReference type="CDD" id="cd07560">
    <property type="entry name" value="Peptidase_S41_CPP"/>
    <property type="match status" value="1"/>
</dbReference>
<dbReference type="SUPFAM" id="SSF50156">
    <property type="entry name" value="PDZ domain-like"/>
    <property type="match status" value="1"/>
</dbReference>
<evidence type="ECO:0000256" key="2">
    <source>
        <dbReference type="ARBA" id="ARBA00022670"/>
    </source>
</evidence>
<comment type="similarity">
    <text evidence="1 5">Belongs to the peptidase S41A family.</text>
</comment>
<dbReference type="Gene3D" id="3.90.226.10">
    <property type="entry name" value="2-enoyl-CoA Hydratase, Chain A, domain 1"/>
    <property type="match status" value="1"/>
</dbReference>
<dbReference type="InterPro" id="IPR036034">
    <property type="entry name" value="PDZ_sf"/>
</dbReference>
<dbReference type="Pfam" id="PF03572">
    <property type="entry name" value="Peptidase_S41"/>
    <property type="match status" value="1"/>
</dbReference>